<evidence type="ECO:0000256" key="2">
    <source>
        <dbReference type="SAM" id="MobiDB-lite"/>
    </source>
</evidence>
<evidence type="ECO:0000256" key="1">
    <source>
        <dbReference type="SAM" id="Coils"/>
    </source>
</evidence>
<protein>
    <submittedName>
        <fullName evidence="3">Ead/Ea22-like family protein</fullName>
    </submittedName>
</protein>
<dbReference type="InterPro" id="IPR025153">
    <property type="entry name" value="Ead_Ea22"/>
</dbReference>
<dbReference type="AlphaFoldDB" id="A0A743SSG1"/>
<dbReference type="EMBL" id="DAAUQX010000081">
    <property type="protein sequence ID" value="HAF2130878.1"/>
    <property type="molecule type" value="Genomic_DNA"/>
</dbReference>
<keyword evidence="1" id="KW-0175">Coiled coil</keyword>
<evidence type="ECO:0000313" key="3">
    <source>
        <dbReference type="EMBL" id="HAF2130878.1"/>
    </source>
</evidence>
<comment type="caution">
    <text evidence="3">The sequence shown here is derived from an EMBL/GenBank/DDBJ whole genome shotgun (WGS) entry which is preliminary data.</text>
</comment>
<proteinExistence type="predicted"/>
<gene>
    <name evidence="3" type="ORF">G9F27_005208</name>
</gene>
<feature type="coiled-coil region" evidence="1">
    <location>
        <begin position="83"/>
        <end position="145"/>
    </location>
</feature>
<dbReference type="Pfam" id="PF13935">
    <property type="entry name" value="Ead_Ea22"/>
    <property type="match status" value="1"/>
</dbReference>
<feature type="coiled-coil region" evidence="1">
    <location>
        <begin position="221"/>
        <end position="283"/>
    </location>
</feature>
<organism evidence="3">
    <name type="scientific">Salmonella enterica</name>
    <name type="common">Salmonella choleraesuis</name>
    <dbReference type="NCBI Taxonomy" id="28901"/>
    <lineage>
        <taxon>Bacteria</taxon>
        <taxon>Pseudomonadati</taxon>
        <taxon>Pseudomonadota</taxon>
        <taxon>Gammaproteobacteria</taxon>
        <taxon>Enterobacterales</taxon>
        <taxon>Enterobacteriaceae</taxon>
        <taxon>Salmonella</taxon>
    </lineage>
</organism>
<accession>A0A743SSG1</accession>
<feature type="region of interest" description="Disordered" evidence="2">
    <location>
        <begin position="297"/>
        <end position="329"/>
    </location>
</feature>
<reference evidence="3" key="1">
    <citation type="journal article" date="2018" name="Genome Biol.">
        <title>SKESA: strategic k-mer extension for scrupulous assemblies.</title>
        <authorList>
            <person name="Souvorov A."/>
            <person name="Agarwala R."/>
            <person name="Lipman D.J."/>
        </authorList>
    </citation>
    <scope>NUCLEOTIDE SEQUENCE</scope>
    <source>
        <strain evidence="3">MA.CK_00/00001968</strain>
    </source>
</reference>
<name>A0A743SSG1_SALER</name>
<reference evidence="3" key="2">
    <citation type="submission" date="2020-02" db="EMBL/GenBank/DDBJ databases">
        <authorList>
            <consortium name="NCBI Pathogen Detection Project"/>
        </authorList>
    </citation>
    <scope>NUCLEOTIDE SEQUENCE</scope>
    <source>
        <strain evidence="3">MA.CK_00/00001968</strain>
    </source>
</reference>
<sequence length="337" mass="37360">MTTDKQALRKAAEKAGKDKWQARNINGDFFVIRHGSYEKQSGITSYQPVAEIDDKAVRDFVAMANPATVLALLDENIQLRREKDATEAVLSAMRDDMRQAREQLKAAVHTAAVNHEAACSLAEENEELKRKLEAAGKQLVELSGAANVNNQWKPDVCPVTGRQFFMWIEHPALGYVPTYGGPFDSYTIPTRGSDGEFSRERYDHDFGGWREGECTGLYLTDDDELCRVHELEQRLAELEIKNGNLRTIAHEQNELAIRASLDSNSAAVEMDKLHKRIAELEARTVIVTDPFYPDGDTGYRRSGRASAGNRGGGITNPDGPSGCPGNTEGSCRRHCAF</sequence>